<dbReference type="PANTHER" id="PTHR35868">
    <property type="entry name" value="DUF2804 DOMAIN-CONTAINING PROTEIN-RELATED"/>
    <property type="match status" value="1"/>
</dbReference>
<evidence type="ECO:0000313" key="3">
    <source>
        <dbReference type="Proteomes" id="UP000294723"/>
    </source>
</evidence>
<feature type="region of interest" description="Disordered" evidence="1">
    <location>
        <begin position="1"/>
        <end position="26"/>
    </location>
</feature>
<comment type="caution">
    <text evidence="2">The sequence shown here is derived from an EMBL/GenBank/DDBJ whole genome shotgun (WGS) entry which is preliminary data.</text>
</comment>
<organism evidence="2 3">
    <name type="scientific">Saccharopolyspora karakumensis</name>
    <dbReference type="NCBI Taxonomy" id="2530386"/>
    <lineage>
        <taxon>Bacteria</taxon>
        <taxon>Bacillati</taxon>
        <taxon>Actinomycetota</taxon>
        <taxon>Actinomycetes</taxon>
        <taxon>Pseudonocardiales</taxon>
        <taxon>Pseudonocardiaceae</taxon>
        <taxon>Saccharopolyspora</taxon>
    </lineage>
</organism>
<dbReference type="AlphaFoldDB" id="A0A4V2YWP2"/>
<name>A0A4V2YWP2_9PSEU</name>
<keyword evidence="3" id="KW-1185">Reference proteome</keyword>
<evidence type="ECO:0000256" key="1">
    <source>
        <dbReference type="SAM" id="MobiDB-lite"/>
    </source>
</evidence>
<sequence length="354" mass="39831">MRDPVNRAAAREPAETAPPVSSGVREVEREIDQTVDLCLPSGRLNPRAVGWSRFPRHRDNLTGWGRNKRFDYWCVVTPDVVLAFSISDTDYKSGFSLFCLDLATLTSAADAEVKWLQRNHAMSAPWGTRPIVGSGKRLDVGIHPCDGGVRLSANSARVTAELFVEIGEDHESMGVLVPWSDRVFQYTRKDNCLPVTGKISFDGRERVVGGTGSYATMDHGRGRWPYSIVWNWASASGVTDGHEIGLQFGAKWTDGTPSTENSLRIDGRIEKISDELDWVYDPDDWMAPWQIRGSGVEVEFHPVFHRASKFDKKIVLSREDQVFGRFSGTVTSRSGRTYQVEDHFGWAEEVHRRW</sequence>
<feature type="compositionally biased region" description="Basic and acidic residues" evidence="1">
    <location>
        <begin position="1"/>
        <end position="14"/>
    </location>
</feature>
<gene>
    <name evidence="2" type="ORF">E1202_19560</name>
</gene>
<dbReference type="Pfam" id="PF10974">
    <property type="entry name" value="DUF2804"/>
    <property type="match status" value="1"/>
</dbReference>
<dbReference type="PANTHER" id="PTHR35868:SF3">
    <property type="entry name" value="DUF2804 DOMAIN-CONTAINING PROTEIN"/>
    <property type="match status" value="1"/>
</dbReference>
<dbReference type="EMBL" id="SMLA01000031">
    <property type="protein sequence ID" value="TDD86137.1"/>
    <property type="molecule type" value="Genomic_DNA"/>
</dbReference>
<accession>A0A4V2YWP2</accession>
<dbReference type="Proteomes" id="UP000294723">
    <property type="component" value="Unassembled WGS sequence"/>
</dbReference>
<reference evidence="2 3" key="1">
    <citation type="submission" date="2019-03" db="EMBL/GenBank/DDBJ databases">
        <title>Draft genome sequences of novel Actinobacteria.</title>
        <authorList>
            <person name="Sahin N."/>
            <person name="Ay H."/>
            <person name="Saygin H."/>
        </authorList>
    </citation>
    <scope>NUCLEOTIDE SEQUENCE [LARGE SCALE GENOMIC DNA]</scope>
    <source>
        <strain evidence="2 3">5K548</strain>
    </source>
</reference>
<evidence type="ECO:0000313" key="2">
    <source>
        <dbReference type="EMBL" id="TDD86137.1"/>
    </source>
</evidence>
<protein>
    <submittedName>
        <fullName evidence="2">DUF2804 domain-containing protein</fullName>
    </submittedName>
</protein>
<proteinExistence type="predicted"/>
<dbReference type="InterPro" id="IPR021243">
    <property type="entry name" value="DUF2804"/>
</dbReference>